<evidence type="ECO:0000313" key="13">
    <source>
        <dbReference type="Proteomes" id="UP000076842"/>
    </source>
</evidence>
<keyword evidence="13" id="KW-1185">Reference proteome</keyword>
<dbReference type="InterPro" id="IPR050360">
    <property type="entry name" value="MFS_Sugar_Transporters"/>
</dbReference>
<dbReference type="InterPro" id="IPR036259">
    <property type="entry name" value="MFS_trans_sf"/>
</dbReference>
<dbReference type="GO" id="GO:0016020">
    <property type="term" value="C:membrane"/>
    <property type="evidence" value="ECO:0007669"/>
    <property type="project" value="UniProtKB-SubCell"/>
</dbReference>
<dbReference type="PANTHER" id="PTHR48022:SF2">
    <property type="entry name" value="PLASTIDIC GLUCOSE TRANSPORTER 4"/>
    <property type="match status" value="1"/>
</dbReference>
<name>A0A165G5C5_9BASI</name>
<keyword evidence="5 10" id="KW-1133">Transmembrane helix</keyword>
<gene>
    <name evidence="12" type="ORF">CALCODRAFT_483073</name>
</gene>
<feature type="transmembrane region" description="Helical" evidence="10">
    <location>
        <begin position="331"/>
        <end position="350"/>
    </location>
</feature>
<dbReference type="EMBL" id="KV423961">
    <property type="protein sequence ID" value="KZT57618.1"/>
    <property type="molecule type" value="Genomic_DNA"/>
</dbReference>
<dbReference type="InterPro" id="IPR020846">
    <property type="entry name" value="MFS_dom"/>
</dbReference>
<evidence type="ECO:0000256" key="10">
    <source>
        <dbReference type="SAM" id="Phobius"/>
    </source>
</evidence>
<feature type="transmembrane region" description="Helical" evidence="10">
    <location>
        <begin position="108"/>
        <end position="129"/>
    </location>
</feature>
<dbReference type="InterPro" id="IPR005828">
    <property type="entry name" value="MFS_sugar_transport-like"/>
</dbReference>
<dbReference type="OrthoDB" id="5399138at2759"/>
<evidence type="ECO:0000256" key="9">
    <source>
        <dbReference type="SAM" id="MobiDB-lite"/>
    </source>
</evidence>
<dbReference type="NCBIfam" id="TIGR00879">
    <property type="entry name" value="SP"/>
    <property type="match status" value="1"/>
</dbReference>
<evidence type="ECO:0000256" key="7">
    <source>
        <dbReference type="ARBA" id="ARBA00049119"/>
    </source>
</evidence>
<dbReference type="InterPro" id="IPR003663">
    <property type="entry name" value="Sugar/inositol_transpt"/>
</dbReference>
<feature type="transmembrane region" description="Helical" evidence="10">
    <location>
        <begin position="428"/>
        <end position="447"/>
    </location>
</feature>
<feature type="transmembrane region" description="Helical" evidence="10">
    <location>
        <begin position="35"/>
        <end position="52"/>
    </location>
</feature>
<dbReference type="Gene3D" id="1.20.1250.20">
    <property type="entry name" value="MFS general substrate transporter like domains"/>
    <property type="match status" value="2"/>
</dbReference>
<feature type="transmembrane region" description="Helical" evidence="10">
    <location>
        <begin position="135"/>
        <end position="156"/>
    </location>
</feature>
<evidence type="ECO:0000313" key="12">
    <source>
        <dbReference type="EMBL" id="KZT57618.1"/>
    </source>
</evidence>
<dbReference type="AlphaFoldDB" id="A0A165G5C5"/>
<comment type="subcellular location">
    <subcellularLocation>
        <location evidence="1">Membrane</location>
        <topology evidence="1">Multi-pass membrane protein</topology>
    </subcellularLocation>
</comment>
<sequence>MNIETLQVQVHAPHPRFRLSSDTFRPLRALKLDPISQYFWCTLFTALGGFLWEYDTGSIGPITLMPDFEAQFGPISATIQGLIVSCILITASIAAFAAGTLADRFSRIYNIGTGAIIFAAGSAIAGGAFSLGQLFAGRCLAGIGEGLFTSVLTVYVTEIAPTARRGRLITMTQLFNVLGIASGYFICYGTVKVGSSFSWRFPLAMQAFVSSVLALGMFSGMCPHSPRWLMHTGRLDEAAASAQKGLPWYRKVKDMFARGVAGRTMLGVFLMAMQQLSGIDAVLYYAPVLFAQAGLSQTEASFLASGVSGLLYIAAVVIVQMFADHWNRRSPIIGGGLVIGTTMLLMGILYASGASSVPVGRWTIIVLIYVFAVGFISTWAVTIRIVVAEVQPIKTRNAASSLSQCVSWAVNWTIAFSTPLFLARSASGPYFLFGICSLLTAAVCWAFQPETKGLSLEDLDRELMDTPWRKAMAKLKRRTSAAVGPSEADIPLQELPTRRYEA</sequence>
<organism evidence="12 13">
    <name type="scientific">Calocera cornea HHB12733</name>
    <dbReference type="NCBI Taxonomy" id="1353952"/>
    <lineage>
        <taxon>Eukaryota</taxon>
        <taxon>Fungi</taxon>
        <taxon>Dikarya</taxon>
        <taxon>Basidiomycota</taxon>
        <taxon>Agaricomycotina</taxon>
        <taxon>Dacrymycetes</taxon>
        <taxon>Dacrymycetales</taxon>
        <taxon>Dacrymycetaceae</taxon>
        <taxon>Calocera</taxon>
    </lineage>
</organism>
<evidence type="ECO:0000256" key="2">
    <source>
        <dbReference type="ARBA" id="ARBA00010992"/>
    </source>
</evidence>
<accession>A0A165G5C5</accession>
<reference evidence="12 13" key="1">
    <citation type="journal article" date="2016" name="Mol. Biol. Evol.">
        <title>Comparative Genomics of Early-Diverging Mushroom-Forming Fungi Provides Insights into the Origins of Lignocellulose Decay Capabilities.</title>
        <authorList>
            <person name="Nagy L.G."/>
            <person name="Riley R."/>
            <person name="Tritt A."/>
            <person name="Adam C."/>
            <person name="Daum C."/>
            <person name="Floudas D."/>
            <person name="Sun H."/>
            <person name="Yadav J.S."/>
            <person name="Pangilinan J."/>
            <person name="Larsson K.H."/>
            <person name="Matsuura K."/>
            <person name="Barry K."/>
            <person name="Labutti K."/>
            <person name="Kuo R."/>
            <person name="Ohm R.A."/>
            <person name="Bhattacharya S.S."/>
            <person name="Shirouzu T."/>
            <person name="Yoshinaga Y."/>
            <person name="Martin F.M."/>
            <person name="Grigoriev I.V."/>
            <person name="Hibbett D.S."/>
        </authorList>
    </citation>
    <scope>NUCLEOTIDE SEQUENCE [LARGE SCALE GENOMIC DNA]</scope>
    <source>
        <strain evidence="12 13">HHB12733</strain>
    </source>
</reference>
<evidence type="ECO:0000256" key="6">
    <source>
        <dbReference type="ARBA" id="ARBA00023136"/>
    </source>
</evidence>
<dbReference type="InParanoid" id="A0A165G5C5"/>
<keyword evidence="4 10" id="KW-0812">Transmembrane</keyword>
<evidence type="ECO:0000256" key="3">
    <source>
        <dbReference type="ARBA" id="ARBA00022448"/>
    </source>
</evidence>
<dbReference type="PRINTS" id="PR00171">
    <property type="entry name" value="SUGRTRNSPORT"/>
</dbReference>
<feature type="transmembrane region" description="Helical" evidence="10">
    <location>
        <begin position="300"/>
        <end position="319"/>
    </location>
</feature>
<feature type="region of interest" description="Disordered" evidence="9">
    <location>
        <begin position="479"/>
        <end position="502"/>
    </location>
</feature>
<dbReference type="PROSITE" id="PS00217">
    <property type="entry name" value="SUGAR_TRANSPORT_2"/>
    <property type="match status" value="1"/>
</dbReference>
<feature type="transmembrane region" description="Helical" evidence="10">
    <location>
        <begin position="362"/>
        <end position="387"/>
    </location>
</feature>
<evidence type="ECO:0000256" key="1">
    <source>
        <dbReference type="ARBA" id="ARBA00004141"/>
    </source>
</evidence>
<dbReference type="Pfam" id="PF00083">
    <property type="entry name" value="Sugar_tr"/>
    <property type="match status" value="1"/>
</dbReference>
<comment type="similarity">
    <text evidence="2 8">Belongs to the major facilitator superfamily. Sugar transporter (TC 2.A.1.1) family.</text>
</comment>
<dbReference type="InterPro" id="IPR005829">
    <property type="entry name" value="Sugar_transporter_CS"/>
</dbReference>
<comment type="catalytic activity">
    <reaction evidence="7">
        <text>myo-inositol(out) + H(+)(out) = myo-inositol(in) + H(+)(in)</text>
        <dbReference type="Rhea" id="RHEA:60364"/>
        <dbReference type="ChEBI" id="CHEBI:15378"/>
        <dbReference type="ChEBI" id="CHEBI:17268"/>
    </reaction>
</comment>
<feature type="transmembrane region" description="Helical" evidence="10">
    <location>
        <begin position="203"/>
        <end position="222"/>
    </location>
</feature>
<feature type="transmembrane region" description="Helical" evidence="10">
    <location>
        <begin position="72"/>
        <end position="96"/>
    </location>
</feature>
<feature type="transmembrane region" description="Helical" evidence="10">
    <location>
        <begin position="399"/>
        <end position="422"/>
    </location>
</feature>
<evidence type="ECO:0000259" key="11">
    <source>
        <dbReference type="PROSITE" id="PS50850"/>
    </source>
</evidence>
<keyword evidence="6 10" id="KW-0472">Membrane</keyword>
<dbReference type="Proteomes" id="UP000076842">
    <property type="component" value="Unassembled WGS sequence"/>
</dbReference>
<feature type="transmembrane region" description="Helical" evidence="10">
    <location>
        <begin position="168"/>
        <end position="191"/>
    </location>
</feature>
<protein>
    <submittedName>
        <fullName evidence="12">Major facilitator superfamily transporter sugar</fullName>
    </submittedName>
</protein>
<keyword evidence="3 8" id="KW-0813">Transport</keyword>
<evidence type="ECO:0000256" key="8">
    <source>
        <dbReference type="RuleBase" id="RU003346"/>
    </source>
</evidence>
<proteinExistence type="inferred from homology"/>
<feature type="domain" description="Major facilitator superfamily (MFS) profile" evidence="11">
    <location>
        <begin position="41"/>
        <end position="452"/>
    </location>
</feature>
<feature type="transmembrane region" description="Helical" evidence="10">
    <location>
        <begin position="265"/>
        <end position="288"/>
    </location>
</feature>
<dbReference type="GO" id="GO:0005351">
    <property type="term" value="F:carbohydrate:proton symporter activity"/>
    <property type="evidence" value="ECO:0007669"/>
    <property type="project" value="TreeGrafter"/>
</dbReference>
<evidence type="ECO:0000256" key="4">
    <source>
        <dbReference type="ARBA" id="ARBA00022692"/>
    </source>
</evidence>
<dbReference type="PANTHER" id="PTHR48022">
    <property type="entry name" value="PLASTIDIC GLUCOSE TRANSPORTER 4"/>
    <property type="match status" value="1"/>
</dbReference>
<dbReference type="SUPFAM" id="SSF103473">
    <property type="entry name" value="MFS general substrate transporter"/>
    <property type="match status" value="1"/>
</dbReference>
<dbReference type="PROSITE" id="PS50850">
    <property type="entry name" value="MFS"/>
    <property type="match status" value="1"/>
</dbReference>
<evidence type="ECO:0000256" key="5">
    <source>
        <dbReference type="ARBA" id="ARBA00022989"/>
    </source>
</evidence>